<dbReference type="InterPro" id="IPR037883">
    <property type="entry name" value="Knr4/Smi1-like_sf"/>
</dbReference>
<evidence type="ECO:0000313" key="2">
    <source>
        <dbReference type="EMBL" id="RHW43359.1"/>
    </source>
</evidence>
<dbReference type="Proteomes" id="UP000284416">
    <property type="component" value="Unassembled WGS sequence"/>
</dbReference>
<dbReference type="Gene3D" id="3.40.1580.10">
    <property type="entry name" value="SMI1/KNR4-like"/>
    <property type="match status" value="1"/>
</dbReference>
<evidence type="ECO:0000259" key="1">
    <source>
        <dbReference type="SMART" id="SM00860"/>
    </source>
</evidence>
<feature type="domain" description="Knr4/Smi1-like" evidence="1">
    <location>
        <begin position="18"/>
        <end position="136"/>
    </location>
</feature>
<keyword evidence="3" id="KW-1185">Reference proteome</keyword>
<comment type="caution">
    <text evidence="2">The sequence shown here is derived from an EMBL/GenBank/DDBJ whole genome shotgun (WGS) entry which is preliminary data.</text>
</comment>
<sequence length="144" mass="16825">MWKDYLSSISKECLFKAPATETEILSVKRELNIDLPKRLAELYSETNGVYGNYGISLIWSTEQMIKENKFFWSLHEYRDFIKPLDTFLFFSDAGNGDLFGYLMENGTIQNENIYVWNHEDDSRRIIASSLKDFIKGWINGEISV</sequence>
<dbReference type="AlphaFoldDB" id="A0A417YZM6"/>
<proteinExistence type="predicted"/>
<accession>A0A417YZM6</accession>
<reference evidence="2 3" key="1">
    <citation type="journal article" date="2017" name="Int. J. Syst. Evol. Microbiol.">
        <title>Bacillus notoginsengisoli sp. nov., a novel bacterium isolated from the rhizosphere of Panax notoginseng.</title>
        <authorList>
            <person name="Zhang M.Y."/>
            <person name="Cheng J."/>
            <person name="Cai Y."/>
            <person name="Zhang T.Y."/>
            <person name="Wu Y.Y."/>
            <person name="Manikprabhu D."/>
            <person name="Li W.J."/>
            <person name="Zhang Y.X."/>
        </authorList>
    </citation>
    <scope>NUCLEOTIDE SEQUENCE [LARGE SCALE GENOMIC DNA]</scope>
    <source>
        <strain evidence="2 3">JCM 30743</strain>
    </source>
</reference>
<evidence type="ECO:0000313" key="3">
    <source>
        <dbReference type="Proteomes" id="UP000284416"/>
    </source>
</evidence>
<dbReference type="SUPFAM" id="SSF160631">
    <property type="entry name" value="SMI1/KNR4-like"/>
    <property type="match status" value="1"/>
</dbReference>
<dbReference type="Pfam" id="PF14568">
    <property type="entry name" value="SUKH_6"/>
    <property type="match status" value="1"/>
</dbReference>
<name>A0A417YZM6_9BACI</name>
<dbReference type="InterPro" id="IPR018958">
    <property type="entry name" value="Knr4/Smi1-like_dom"/>
</dbReference>
<dbReference type="OrthoDB" id="3478416at2"/>
<organism evidence="2 3">
    <name type="scientific">Neobacillus notoginsengisoli</name>
    <dbReference type="NCBI Taxonomy" id="1578198"/>
    <lineage>
        <taxon>Bacteria</taxon>
        <taxon>Bacillati</taxon>
        <taxon>Bacillota</taxon>
        <taxon>Bacilli</taxon>
        <taxon>Bacillales</taxon>
        <taxon>Bacillaceae</taxon>
        <taxon>Neobacillus</taxon>
    </lineage>
</organism>
<protein>
    <submittedName>
        <fullName evidence="2">SMI1/KNR4 family protein</fullName>
    </submittedName>
</protein>
<gene>
    <name evidence="2" type="ORF">D1B31_01450</name>
</gene>
<dbReference type="SMART" id="SM00860">
    <property type="entry name" value="SMI1_KNR4"/>
    <property type="match status" value="1"/>
</dbReference>
<dbReference type="EMBL" id="QWEG01000001">
    <property type="protein sequence ID" value="RHW43359.1"/>
    <property type="molecule type" value="Genomic_DNA"/>
</dbReference>